<dbReference type="SUPFAM" id="SSF56563">
    <property type="entry name" value="Major capsid protein gp5"/>
    <property type="match status" value="1"/>
</dbReference>
<dbReference type="Gene3D" id="3.30.2320.10">
    <property type="entry name" value="hypothetical protein PF0899 domain"/>
    <property type="match status" value="1"/>
</dbReference>
<evidence type="ECO:0000256" key="2">
    <source>
        <dbReference type="ARBA" id="ARBA00022844"/>
    </source>
</evidence>
<accession>A0A0F9MM64</accession>
<dbReference type="InterPro" id="IPR054612">
    <property type="entry name" value="Phage_capsid-like_C"/>
</dbReference>
<organism evidence="5">
    <name type="scientific">marine sediment metagenome</name>
    <dbReference type="NCBI Taxonomy" id="412755"/>
    <lineage>
        <taxon>unclassified sequences</taxon>
        <taxon>metagenomes</taxon>
        <taxon>ecological metagenomes</taxon>
    </lineage>
</organism>
<sequence>MKVIEIKERAVKEAEAAREIKDKADQEGRGLNAEEALAFDKHLAEADRLEQEAQRQEKLESIEMKQAAPAERKVAPELANGKRIEVVTPELFRYSKLRAFIGPKAEVNAYTAGKWLLAVTTDNAAARQWCRDRGVEIRVQVEGINTAGGFVVPDVMERAIIDLRENYGMFRANARVVPMASDHVNIPRRAGGVDAYFVGETTAITESEKSWNQVELTAKKLGALVRMSTDLSEDAIINIADDLAQEMAWAFAKKEDECGLDGDGTLTYGGMHGLTVMFIDGTHTKGQDAGTSPYTSWSHATFADEIVAVMALAPAYALANAKWYIHPSGKAGLFDALALQAGGAQVREMVNGISAPMFAGYPIVVSAAMPSAPVNTKVAFFFGDLALSTTFGDRRGITIKVSTERYLEYDQIGIQATERFCIVNHDIGDNTNAGPLIASIGTT</sequence>
<keyword evidence="2" id="KW-0946">Virion</keyword>
<dbReference type="NCBIfam" id="TIGR01554">
    <property type="entry name" value="major_cap_HK97"/>
    <property type="match status" value="1"/>
</dbReference>
<dbReference type="AlphaFoldDB" id="A0A0F9MM64"/>
<dbReference type="InterPro" id="IPR024455">
    <property type="entry name" value="Phage_capsid"/>
</dbReference>
<comment type="caution">
    <text evidence="5">The sequence shown here is derived from an EMBL/GenBank/DDBJ whole genome shotgun (WGS) entry which is preliminary data.</text>
</comment>
<evidence type="ECO:0000256" key="1">
    <source>
        <dbReference type="ARBA" id="ARBA00004328"/>
    </source>
</evidence>
<keyword evidence="3" id="KW-0175">Coiled coil</keyword>
<gene>
    <name evidence="5" type="ORF">LCGC14_1073800</name>
</gene>
<comment type="subcellular location">
    <subcellularLocation>
        <location evidence="1">Virion</location>
    </subcellularLocation>
</comment>
<feature type="domain" description="Phage capsid-like C-terminal" evidence="4">
    <location>
        <begin position="148"/>
        <end position="420"/>
    </location>
</feature>
<feature type="coiled-coil region" evidence="3">
    <location>
        <begin position="7"/>
        <end position="59"/>
    </location>
</feature>
<dbReference type="Gene3D" id="3.30.2400.10">
    <property type="entry name" value="Major capsid protein gp5"/>
    <property type="match status" value="1"/>
</dbReference>
<evidence type="ECO:0000313" key="5">
    <source>
        <dbReference type="EMBL" id="KKN06774.1"/>
    </source>
</evidence>
<reference evidence="5" key="1">
    <citation type="journal article" date="2015" name="Nature">
        <title>Complex archaea that bridge the gap between prokaryotes and eukaryotes.</title>
        <authorList>
            <person name="Spang A."/>
            <person name="Saw J.H."/>
            <person name="Jorgensen S.L."/>
            <person name="Zaremba-Niedzwiedzka K."/>
            <person name="Martijn J."/>
            <person name="Lind A.E."/>
            <person name="van Eijk R."/>
            <person name="Schleper C."/>
            <person name="Guy L."/>
            <person name="Ettema T.J."/>
        </authorList>
    </citation>
    <scope>NUCLEOTIDE SEQUENCE</scope>
</reference>
<proteinExistence type="predicted"/>
<protein>
    <recommendedName>
        <fullName evidence="4">Phage capsid-like C-terminal domain-containing protein</fullName>
    </recommendedName>
</protein>
<evidence type="ECO:0000259" key="4">
    <source>
        <dbReference type="Pfam" id="PF05065"/>
    </source>
</evidence>
<evidence type="ECO:0000256" key="3">
    <source>
        <dbReference type="SAM" id="Coils"/>
    </source>
</evidence>
<dbReference type="Pfam" id="PF05065">
    <property type="entry name" value="Phage_capsid"/>
    <property type="match status" value="1"/>
</dbReference>
<dbReference type="GO" id="GO:0044423">
    <property type="term" value="C:virion component"/>
    <property type="evidence" value="ECO:0007669"/>
    <property type="project" value="UniProtKB-KW"/>
</dbReference>
<dbReference type="EMBL" id="LAZR01004646">
    <property type="protein sequence ID" value="KKN06774.1"/>
    <property type="molecule type" value="Genomic_DNA"/>
</dbReference>
<name>A0A0F9MM64_9ZZZZ</name>